<dbReference type="Proteomes" id="UP001285441">
    <property type="component" value="Unassembled WGS sequence"/>
</dbReference>
<evidence type="ECO:0000313" key="1">
    <source>
        <dbReference type="EMBL" id="KAK3393861.1"/>
    </source>
</evidence>
<sequence>MGRNGILSFFCFLIVGGDDRFYSVLLTLELMTLPYEGIDIWAWHQVKSHVSWMRSKPTSLYQRACRKAFGVFVFSVRWQAFGSESRQPSRSGSELGGGRPFLMGRIM</sequence>
<reference evidence="1" key="1">
    <citation type="journal article" date="2023" name="Mol. Phylogenet. Evol.">
        <title>Genome-scale phylogeny and comparative genomics of the fungal order Sordariales.</title>
        <authorList>
            <person name="Hensen N."/>
            <person name="Bonometti L."/>
            <person name="Westerberg I."/>
            <person name="Brannstrom I.O."/>
            <person name="Guillou S."/>
            <person name="Cros-Aarteil S."/>
            <person name="Calhoun S."/>
            <person name="Haridas S."/>
            <person name="Kuo A."/>
            <person name="Mondo S."/>
            <person name="Pangilinan J."/>
            <person name="Riley R."/>
            <person name="LaButti K."/>
            <person name="Andreopoulos B."/>
            <person name="Lipzen A."/>
            <person name="Chen C."/>
            <person name="Yan M."/>
            <person name="Daum C."/>
            <person name="Ng V."/>
            <person name="Clum A."/>
            <person name="Steindorff A."/>
            <person name="Ohm R.A."/>
            <person name="Martin F."/>
            <person name="Silar P."/>
            <person name="Natvig D.O."/>
            <person name="Lalanne C."/>
            <person name="Gautier V."/>
            <person name="Ament-Velasquez S.L."/>
            <person name="Kruys A."/>
            <person name="Hutchinson M.I."/>
            <person name="Powell A.J."/>
            <person name="Barry K."/>
            <person name="Miller A.N."/>
            <person name="Grigoriev I.V."/>
            <person name="Debuchy R."/>
            <person name="Gladieux P."/>
            <person name="Hiltunen Thoren M."/>
            <person name="Johannesson H."/>
        </authorList>
    </citation>
    <scope>NUCLEOTIDE SEQUENCE</scope>
    <source>
        <strain evidence="1">CBS 232.78</strain>
    </source>
</reference>
<organism evidence="1 2">
    <name type="scientific">Podospora didyma</name>
    <dbReference type="NCBI Taxonomy" id="330526"/>
    <lineage>
        <taxon>Eukaryota</taxon>
        <taxon>Fungi</taxon>
        <taxon>Dikarya</taxon>
        <taxon>Ascomycota</taxon>
        <taxon>Pezizomycotina</taxon>
        <taxon>Sordariomycetes</taxon>
        <taxon>Sordariomycetidae</taxon>
        <taxon>Sordariales</taxon>
        <taxon>Podosporaceae</taxon>
        <taxon>Podospora</taxon>
    </lineage>
</organism>
<accession>A0AAE0U7H3</accession>
<evidence type="ECO:0000313" key="2">
    <source>
        <dbReference type="Proteomes" id="UP001285441"/>
    </source>
</evidence>
<protein>
    <submittedName>
        <fullName evidence="1">Uncharacterized protein</fullName>
    </submittedName>
</protein>
<keyword evidence="2" id="KW-1185">Reference proteome</keyword>
<dbReference type="EMBL" id="JAULSW010000001">
    <property type="protein sequence ID" value="KAK3393861.1"/>
    <property type="molecule type" value="Genomic_DNA"/>
</dbReference>
<proteinExistence type="predicted"/>
<name>A0AAE0U7H3_9PEZI</name>
<comment type="caution">
    <text evidence="1">The sequence shown here is derived from an EMBL/GenBank/DDBJ whole genome shotgun (WGS) entry which is preliminary data.</text>
</comment>
<gene>
    <name evidence="1" type="ORF">B0H63DRAFT_459411</name>
</gene>
<reference evidence="1" key="2">
    <citation type="submission" date="2023-06" db="EMBL/GenBank/DDBJ databases">
        <authorList>
            <consortium name="Lawrence Berkeley National Laboratory"/>
            <person name="Haridas S."/>
            <person name="Hensen N."/>
            <person name="Bonometti L."/>
            <person name="Westerberg I."/>
            <person name="Brannstrom I.O."/>
            <person name="Guillou S."/>
            <person name="Cros-Aarteil S."/>
            <person name="Calhoun S."/>
            <person name="Kuo A."/>
            <person name="Mondo S."/>
            <person name="Pangilinan J."/>
            <person name="Riley R."/>
            <person name="LaButti K."/>
            <person name="Andreopoulos B."/>
            <person name="Lipzen A."/>
            <person name="Chen C."/>
            <person name="Yanf M."/>
            <person name="Daum C."/>
            <person name="Ng V."/>
            <person name="Clum A."/>
            <person name="Steindorff A."/>
            <person name="Ohm R."/>
            <person name="Martin F."/>
            <person name="Silar P."/>
            <person name="Natvig D."/>
            <person name="Lalanne C."/>
            <person name="Gautier V."/>
            <person name="Ament-velasquez S.L."/>
            <person name="Kruys A."/>
            <person name="Hutchinson M.I."/>
            <person name="Powell A.J."/>
            <person name="Barry K."/>
            <person name="Miller A.N."/>
            <person name="Grigoriev I.V."/>
            <person name="Debuchy R."/>
            <person name="Gladieux P."/>
            <person name="Thoren M.H."/>
            <person name="Johannesson H."/>
        </authorList>
    </citation>
    <scope>NUCLEOTIDE SEQUENCE</scope>
    <source>
        <strain evidence="1">CBS 232.78</strain>
    </source>
</reference>
<dbReference type="AlphaFoldDB" id="A0AAE0U7H3"/>